<evidence type="ECO:0000256" key="1">
    <source>
        <dbReference type="SAM" id="MobiDB-lite"/>
    </source>
</evidence>
<proteinExistence type="predicted"/>
<dbReference type="EMBL" id="GL888064">
    <property type="protein sequence ID" value="EGI68429.1"/>
    <property type="molecule type" value="Genomic_DNA"/>
</dbReference>
<dbReference type="AlphaFoldDB" id="F4WBJ7"/>
<feature type="region of interest" description="Disordered" evidence="1">
    <location>
        <begin position="1"/>
        <end position="35"/>
    </location>
</feature>
<gene>
    <name evidence="2" type="ORF">G5I_02910</name>
</gene>
<reference evidence="2" key="1">
    <citation type="submission" date="2011-02" db="EMBL/GenBank/DDBJ databases">
        <title>The genome of the leaf-cutting ant Acromyrmex echinatior suggests key adaptations to social evolution and fungus farming.</title>
        <authorList>
            <person name="Nygaard S."/>
            <person name="Zhang G."/>
        </authorList>
    </citation>
    <scope>NUCLEOTIDE SEQUENCE</scope>
</reference>
<name>F4WBJ7_ACREC</name>
<dbReference type="InParanoid" id="F4WBJ7"/>
<organism evidence="3">
    <name type="scientific">Acromyrmex echinatior</name>
    <name type="common">Panamanian leafcutter ant</name>
    <name type="synonym">Acromyrmex octospinosus echinatior</name>
    <dbReference type="NCBI Taxonomy" id="103372"/>
    <lineage>
        <taxon>Eukaryota</taxon>
        <taxon>Metazoa</taxon>
        <taxon>Ecdysozoa</taxon>
        <taxon>Arthropoda</taxon>
        <taxon>Hexapoda</taxon>
        <taxon>Insecta</taxon>
        <taxon>Pterygota</taxon>
        <taxon>Neoptera</taxon>
        <taxon>Endopterygota</taxon>
        <taxon>Hymenoptera</taxon>
        <taxon>Apocrita</taxon>
        <taxon>Aculeata</taxon>
        <taxon>Formicoidea</taxon>
        <taxon>Formicidae</taxon>
        <taxon>Myrmicinae</taxon>
        <taxon>Acromyrmex</taxon>
    </lineage>
</organism>
<dbReference type="Proteomes" id="UP000007755">
    <property type="component" value="Unassembled WGS sequence"/>
</dbReference>
<evidence type="ECO:0000313" key="2">
    <source>
        <dbReference type="EMBL" id="EGI68429.1"/>
    </source>
</evidence>
<keyword evidence="3" id="KW-1185">Reference proteome</keyword>
<evidence type="ECO:0000313" key="3">
    <source>
        <dbReference type="Proteomes" id="UP000007755"/>
    </source>
</evidence>
<protein>
    <submittedName>
        <fullName evidence="2">Uncharacterized protein</fullName>
    </submittedName>
</protein>
<accession>F4WBJ7</accession>
<sequence length="159" mass="16536">MEESQTSESVAVLPDMSEPLTSETEEAATLTSEHEAHPVAVTASVTTVSGVPGVPGVGVPVSLPVGSIIGVANSTNGTTFNVITSDQLQTGCSKRPAAEQQLISEAIFTVASKIALLVGCCVQSELGLTRRKDAGTGVRELFPVVVAWRYGATEINYNF</sequence>